<name>A0A023W6B0_9CAUD</name>
<accession>A0A023W6B0</accession>
<dbReference type="OrthoDB" id="22737at10239"/>
<protein>
    <recommendedName>
        <fullName evidence="3">Lipoprotein</fullName>
    </recommendedName>
</protein>
<proteinExistence type="predicted"/>
<evidence type="ECO:0008006" key="3">
    <source>
        <dbReference type="Google" id="ProtNLM"/>
    </source>
</evidence>
<dbReference type="EMBL" id="KJ025957">
    <property type="protein sequence ID" value="AHY25262.1"/>
    <property type="molecule type" value="Genomic_DNA"/>
</dbReference>
<evidence type="ECO:0000313" key="2">
    <source>
        <dbReference type="Proteomes" id="UP000024445"/>
    </source>
</evidence>
<dbReference type="GeneID" id="19484900"/>
<gene>
    <name evidence="1" type="ORF">PS2_011</name>
</gene>
<reference evidence="1 2" key="1">
    <citation type="submission" date="2014-01" db="EMBL/GenBank/DDBJ databases">
        <authorList>
            <person name="Zhang G."/>
            <person name="Jin J."/>
            <person name="Li Z.J."/>
            <person name="Wang S.W."/>
            <person name="Chen S.J."/>
            <person name="Wang S.M."/>
            <person name="Wang X.T."/>
            <person name="Li Y.H."/>
            <person name="Wang J."/>
            <person name="Yang C.K."/>
            <person name="Wang L."/>
        </authorList>
    </citation>
    <scope>NUCLEOTIDE SEQUENCE [LARGE SCALE GENOMIC DNA]</scope>
</reference>
<keyword evidence="2" id="KW-1185">Reference proteome</keyword>
<dbReference type="PROSITE" id="PS51257">
    <property type="entry name" value="PROKAR_LIPOPROTEIN"/>
    <property type="match status" value="1"/>
</dbReference>
<dbReference type="Proteomes" id="UP000024445">
    <property type="component" value="Segment"/>
</dbReference>
<dbReference type="RefSeq" id="YP_009030058.1">
    <property type="nucleotide sequence ID" value="NC_024121.1"/>
</dbReference>
<dbReference type="KEGG" id="vg:19484900"/>
<evidence type="ECO:0000313" key="1">
    <source>
        <dbReference type="EMBL" id="AHY25262.1"/>
    </source>
</evidence>
<organism evidence="1 2">
    <name type="scientific">Serratia phage PS2</name>
    <dbReference type="NCBI Taxonomy" id="1481112"/>
    <lineage>
        <taxon>Viruses</taxon>
        <taxon>Duplodnaviria</taxon>
        <taxon>Heunggongvirae</taxon>
        <taxon>Uroviricota</taxon>
        <taxon>Caudoviricetes</taxon>
        <taxon>Muldoonvirus</taxon>
        <taxon>Muldoonvirus PS2</taxon>
    </lineage>
</organism>
<sequence length="82" mass="9099">MKYVLIALGMMALVGCTDPSEAERILKNEGYTNIYMTGYDFFSCSKDDTYHTGFIGTNAAGNRVEGTVCSGLFFKNSTIRYK</sequence>